<evidence type="ECO:0000259" key="2">
    <source>
        <dbReference type="Pfam" id="PF21056"/>
    </source>
</evidence>
<protein>
    <recommendedName>
        <fullName evidence="2">ZSWIM1/3 RNaseH-like domain-containing protein</fullName>
    </recommendedName>
</protein>
<organism evidence="3 4">
    <name type="scientific">Trichogramma kaykai</name>
    <dbReference type="NCBI Taxonomy" id="54128"/>
    <lineage>
        <taxon>Eukaryota</taxon>
        <taxon>Metazoa</taxon>
        <taxon>Ecdysozoa</taxon>
        <taxon>Arthropoda</taxon>
        <taxon>Hexapoda</taxon>
        <taxon>Insecta</taxon>
        <taxon>Pterygota</taxon>
        <taxon>Neoptera</taxon>
        <taxon>Endopterygota</taxon>
        <taxon>Hymenoptera</taxon>
        <taxon>Apocrita</taxon>
        <taxon>Proctotrupomorpha</taxon>
        <taxon>Chalcidoidea</taxon>
        <taxon>Trichogrammatidae</taxon>
        <taxon>Trichogramma</taxon>
    </lineage>
</organism>
<feature type="compositionally biased region" description="Polar residues" evidence="1">
    <location>
        <begin position="58"/>
        <end position="76"/>
    </location>
</feature>
<comment type="caution">
    <text evidence="3">The sequence shown here is derived from an EMBL/GenBank/DDBJ whole genome shotgun (WGS) entry which is preliminary data.</text>
</comment>
<dbReference type="CDD" id="cd22792">
    <property type="entry name" value="OTU_RDRP-like"/>
    <property type="match status" value="1"/>
</dbReference>
<feature type="compositionally biased region" description="Low complexity" evidence="1">
    <location>
        <begin position="1"/>
        <end position="21"/>
    </location>
</feature>
<feature type="region of interest" description="Disordered" evidence="1">
    <location>
        <begin position="1"/>
        <end position="76"/>
    </location>
</feature>
<name>A0ABD2W580_9HYME</name>
<dbReference type="EMBL" id="JBJJXI010000134">
    <property type="protein sequence ID" value="KAL3388267.1"/>
    <property type="molecule type" value="Genomic_DNA"/>
</dbReference>
<gene>
    <name evidence="3" type="ORF">TKK_016503</name>
</gene>
<dbReference type="PANTHER" id="PTHR31569">
    <property type="entry name" value="SWIM-TYPE DOMAIN-CONTAINING PROTEIN"/>
    <property type="match status" value="1"/>
</dbReference>
<dbReference type="Pfam" id="PF21056">
    <property type="entry name" value="ZSWIM1-3_RNaseH-like"/>
    <property type="match status" value="1"/>
</dbReference>
<evidence type="ECO:0000313" key="3">
    <source>
        <dbReference type="EMBL" id="KAL3388267.1"/>
    </source>
</evidence>
<keyword evidence="4" id="KW-1185">Reference proteome</keyword>
<reference evidence="3 4" key="1">
    <citation type="journal article" date="2024" name="bioRxiv">
        <title>A reference genome for Trichogramma kaykai: A tiny desert-dwelling parasitoid wasp with competing sex-ratio distorters.</title>
        <authorList>
            <person name="Culotta J."/>
            <person name="Lindsey A.R."/>
        </authorList>
    </citation>
    <scope>NUCLEOTIDE SEQUENCE [LARGE SCALE GENOMIC DNA]</scope>
    <source>
        <strain evidence="3 4">KSX58</strain>
    </source>
</reference>
<dbReference type="Proteomes" id="UP001627154">
    <property type="component" value="Unassembled WGS sequence"/>
</dbReference>
<feature type="compositionally biased region" description="Polar residues" evidence="1">
    <location>
        <begin position="393"/>
        <end position="404"/>
    </location>
</feature>
<feature type="domain" description="ZSWIM1/3 RNaseH-like" evidence="2">
    <location>
        <begin position="653"/>
        <end position="763"/>
    </location>
</feature>
<feature type="region of interest" description="Disordered" evidence="1">
    <location>
        <begin position="100"/>
        <end position="130"/>
    </location>
</feature>
<sequence>MRRTKSPSSCSVCSTSDSDVSMKVVSGPRKAKLRAREKIANIIQNTRRPKAHAETAASPVNQAQSTHTGSANKVASPSITNEKITDMQNAHDVSNCNATISSDKSAHVSDVTRPSPSYASQPRARLPDTTRANDTSVIFLQINIWELSDTPAQGISQEERPNSHQNYEFPANEQGTYQDFQNHQQLFGSIEKFFEEGPESPPLLQQNIDVSLPKDIFNQGFGNLVYSVHEECADTKATMIRTNDIPQKPRGNCLFYSLIKACKLDISALDLRKKLLDSPFIETCGNDVEAVRLLSSPTEFGNVDCAYIFASVYTKNICIHFRDDNDKYTYCRIVVASNKPFIHLHLANAHCTPYIPIAMATIESAESHKIPTREQDDTGNDMLYESPDEVRSGQHQNETSPVDQLHQQNYDRAKKKMDFSSDEDAHFTAESNARYKIYEQELEHPEEQQIPVEVVTAKFCSYSSKCSGKVFHSDAEVLSFVVDLMPYREFFASRDKQSKKILKNERRVNANSLISSCHWKFECHFGTIREPQGDGKRNCTFEKVGCPAALKFILSDDGSHYYLDSVKQHHGHDAQLKSTVEPRQKLTQEHKEFILKHFEAGGIHAKIINLLSKEYGITISSKDASNVKYAAKSKQPKSLDAVLNLLKEKNFIYEVKQSEGNVFQALFITSSSWIKMYHAWPELVFMDSTYKLIDMQYPVNIAAIVDGNGCTEVVALGILPHEDEPTYVWYIEMMKKYLFNLKDTEAFMTDKDKVSRKVIQEILEVDRYICTFHVAQAFKRHVNSSESLLSRTEKDV</sequence>
<feature type="region of interest" description="Disordered" evidence="1">
    <location>
        <begin position="366"/>
        <end position="404"/>
    </location>
</feature>
<accession>A0ABD2W580</accession>
<dbReference type="InterPro" id="IPR048324">
    <property type="entry name" value="ZSWIM1-3_RNaseH-like"/>
</dbReference>
<proteinExistence type="predicted"/>
<evidence type="ECO:0000256" key="1">
    <source>
        <dbReference type="SAM" id="MobiDB-lite"/>
    </source>
</evidence>
<evidence type="ECO:0000313" key="4">
    <source>
        <dbReference type="Proteomes" id="UP001627154"/>
    </source>
</evidence>
<dbReference type="PANTHER" id="PTHR31569:SF4">
    <property type="entry name" value="SWIM-TYPE DOMAIN-CONTAINING PROTEIN"/>
    <property type="match status" value="1"/>
</dbReference>
<dbReference type="InterPro" id="IPR052579">
    <property type="entry name" value="Zinc_finger_SWIM"/>
</dbReference>
<feature type="compositionally biased region" description="Basic and acidic residues" evidence="1">
    <location>
        <begin position="366"/>
        <end position="376"/>
    </location>
</feature>
<dbReference type="AlphaFoldDB" id="A0ABD2W580"/>